<organism evidence="1 2">
    <name type="scientific">Herbinix hemicellulosilytica</name>
    <dbReference type="NCBI Taxonomy" id="1564487"/>
    <lineage>
        <taxon>Bacteria</taxon>
        <taxon>Bacillati</taxon>
        <taxon>Bacillota</taxon>
        <taxon>Clostridia</taxon>
        <taxon>Lachnospirales</taxon>
        <taxon>Lachnospiraceae</taxon>
        <taxon>Herbinix</taxon>
    </lineage>
</organism>
<dbReference type="RefSeq" id="WP_103201516.1">
    <property type="nucleotide sequence ID" value="NZ_CVTD020000005.1"/>
</dbReference>
<proteinExistence type="predicted"/>
<name>A0A0H5SD33_HERHM</name>
<evidence type="ECO:0000313" key="2">
    <source>
        <dbReference type="Proteomes" id="UP000236497"/>
    </source>
</evidence>
<dbReference type="Gene3D" id="3.40.50.1240">
    <property type="entry name" value="Phosphoglycerate mutase-like"/>
    <property type="match status" value="1"/>
</dbReference>
<dbReference type="SUPFAM" id="SSF53254">
    <property type="entry name" value="Phosphoglycerate mutase-like"/>
    <property type="match status" value="1"/>
</dbReference>
<dbReference type="GO" id="GO:0016791">
    <property type="term" value="F:phosphatase activity"/>
    <property type="evidence" value="ECO:0007669"/>
    <property type="project" value="TreeGrafter"/>
</dbReference>
<evidence type="ECO:0008006" key="3">
    <source>
        <dbReference type="Google" id="ProtNLM"/>
    </source>
</evidence>
<dbReference type="PANTHER" id="PTHR48100">
    <property type="entry name" value="BROAD-SPECIFICITY PHOSPHATASE YOR283W-RELATED"/>
    <property type="match status" value="1"/>
</dbReference>
<gene>
    <name evidence="1" type="ORF">HHT355_0114</name>
</gene>
<dbReference type="InterPro" id="IPR050275">
    <property type="entry name" value="PGM_Phosphatase"/>
</dbReference>
<evidence type="ECO:0000313" key="1">
    <source>
        <dbReference type="EMBL" id="CRZ33329.1"/>
    </source>
</evidence>
<dbReference type="Pfam" id="PF00300">
    <property type="entry name" value="His_Phos_1"/>
    <property type="match status" value="1"/>
</dbReference>
<accession>A0A0H5SD33</accession>
<dbReference type="OrthoDB" id="9782128at2"/>
<protein>
    <recommendedName>
        <fullName evidence="3">Phosphoglycerate mutase</fullName>
    </recommendedName>
</protein>
<dbReference type="InterPro" id="IPR013078">
    <property type="entry name" value="His_Pase_superF_clade-1"/>
</dbReference>
<dbReference type="Proteomes" id="UP000236497">
    <property type="component" value="Unassembled WGS sequence"/>
</dbReference>
<sequence>MKLLLIRHAEPDYSIDSLTEKGWREAEILSERISRMNIKEFYTSPLGRAKDTASVTLKKLGRKAIELPWLREFHALIIDKYTNERRIPWDLLPGDWTRIPEYYDNKLWHTVPVMEEGRVYEEALKVYNGIDELLKKHGYEREGNYYRAVNPNTDTIVLFCHFGVTCVILSHLLGISPVLLWHGFCALPTSVTTLVTEERRKGIAYFRVNSFGDISHLYAAGESPSFSARFCETYDNWDERHD</sequence>
<dbReference type="CDD" id="cd07067">
    <property type="entry name" value="HP_PGM_like"/>
    <property type="match status" value="1"/>
</dbReference>
<dbReference type="SMART" id="SM00855">
    <property type="entry name" value="PGAM"/>
    <property type="match status" value="1"/>
</dbReference>
<dbReference type="InterPro" id="IPR029033">
    <property type="entry name" value="His_PPase_superfam"/>
</dbReference>
<dbReference type="EMBL" id="CVTD020000005">
    <property type="protein sequence ID" value="CRZ33329.1"/>
    <property type="molecule type" value="Genomic_DNA"/>
</dbReference>
<reference evidence="1 2" key="1">
    <citation type="submission" date="2015-06" db="EMBL/GenBank/DDBJ databases">
        <authorList>
            <person name="Wibberg Daniel"/>
        </authorList>
    </citation>
    <scope>NUCLEOTIDE SEQUENCE [LARGE SCALE GENOMIC DNA]</scope>
    <source>
        <strain evidence="1 2">T3/55T</strain>
    </source>
</reference>
<dbReference type="AlphaFoldDB" id="A0A0H5SD33"/>
<keyword evidence="2" id="KW-1185">Reference proteome</keyword>